<dbReference type="AlphaFoldDB" id="A0BWU2"/>
<name>A0BWU2_PARTE</name>
<proteinExistence type="predicted"/>
<organism evidence="1 2">
    <name type="scientific">Paramecium tetraurelia</name>
    <dbReference type="NCBI Taxonomy" id="5888"/>
    <lineage>
        <taxon>Eukaryota</taxon>
        <taxon>Sar</taxon>
        <taxon>Alveolata</taxon>
        <taxon>Ciliophora</taxon>
        <taxon>Intramacronucleata</taxon>
        <taxon>Oligohymenophorea</taxon>
        <taxon>Peniculida</taxon>
        <taxon>Parameciidae</taxon>
        <taxon>Paramecium</taxon>
    </lineage>
</organism>
<evidence type="ECO:0000313" key="2">
    <source>
        <dbReference type="Proteomes" id="UP000000600"/>
    </source>
</evidence>
<accession>A0BWU2</accession>
<dbReference type="Proteomes" id="UP000000600">
    <property type="component" value="Unassembled WGS sequence"/>
</dbReference>
<sequence>MEGRQQTRKLYAKDEQQQKRLQTILTRIGSLKEERMKLILVLGGSSKLNKQMKILEFFEKEIQSQKQFCKWKTDV</sequence>
<dbReference type="RefSeq" id="XP_001430407.1">
    <property type="nucleotide sequence ID" value="XM_001430370.1"/>
</dbReference>
<evidence type="ECO:0000313" key="1">
    <source>
        <dbReference type="EMBL" id="CAK63009.1"/>
    </source>
</evidence>
<gene>
    <name evidence="1" type="ORF">GSPATT00032861001</name>
</gene>
<dbReference type="HOGENOM" id="CLU_2676372_0_0_1"/>
<dbReference type="GeneID" id="5016190"/>
<keyword evidence="2" id="KW-1185">Reference proteome</keyword>
<protein>
    <submittedName>
        <fullName evidence="1">Uncharacterized protein</fullName>
    </submittedName>
</protein>
<reference evidence="1 2" key="1">
    <citation type="journal article" date="2006" name="Nature">
        <title>Global trends of whole-genome duplications revealed by the ciliate Paramecium tetraurelia.</title>
        <authorList>
            <consortium name="Genoscope"/>
            <person name="Aury J.-M."/>
            <person name="Jaillon O."/>
            <person name="Duret L."/>
            <person name="Noel B."/>
            <person name="Jubin C."/>
            <person name="Porcel B.M."/>
            <person name="Segurens B."/>
            <person name="Daubin V."/>
            <person name="Anthouard V."/>
            <person name="Aiach N."/>
            <person name="Arnaiz O."/>
            <person name="Billaut A."/>
            <person name="Beisson J."/>
            <person name="Blanc I."/>
            <person name="Bouhouche K."/>
            <person name="Camara F."/>
            <person name="Duharcourt S."/>
            <person name="Guigo R."/>
            <person name="Gogendeau D."/>
            <person name="Katinka M."/>
            <person name="Keller A.-M."/>
            <person name="Kissmehl R."/>
            <person name="Klotz C."/>
            <person name="Koll F."/>
            <person name="Le Moue A."/>
            <person name="Lepere C."/>
            <person name="Malinsky S."/>
            <person name="Nowacki M."/>
            <person name="Nowak J.K."/>
            <person name="Plattner H."/>
            <person name="Poulain J."/>
            <person name="Ruiz F."/>
            <person name="Serrano V."/>
            <person name="Zagulski M."/>
            <person name="Dessen P."/>
            <person name="Betermier M."/>
            <person name="Weissenbach J."/>
            <person name="Scarpelli C."/>
            <person name="Schachter V."/>
            <person name="Sperling L."/>
            <person name="Meyer E."/>
            <person name="Cohen J."/>
            <person name="Wincker P."/>
        </authorList>
    </citation>
    <scope>NUCLEOTIDE SEQUENCE [LARGE SCALE GENOMIC DNA]</scope>
    <source>
        <strain evidence="1 2">Stock d4-2</strain>
    </source>
</reference>
<dbReference type="KEGG" id="ptm:GSPATT00032861001"/>
<dbReference type="InParanoid" id="A0BWU2"/>
<dbReference type="EMBL" id="CT868023">
    <property type="protein sequence ID" value="CAK63009.1"/>
    <property type="molecule type" value="Genomic_DNA"/>
</dbReference>